<reference evidence="9" key="1">
    <citation type="journal article" date="2019" name="Int. J. Syst. Evol. Microbiol.">
        <title>The Global Catalogue of Microorganisms (GCM) 10K type strain sequencing project: providing services to taxonomists for standard genome sequencing and annotation.</title>
        <authorList>
            <consortium name="The Broad Institute Genomics Platform"/>
            <consortium name="The Broad Institute Genome Sequencing Center for Infectious Disease"/>
            <person name="Wu L."/>
            <person name="Ma J."/>
        </authorList>
    </citation>
    <scope>NUCLEOTIDE SEQUENCE [LARGE SCALE GENOMIC DNA]</scope>
    <source>
        <strain evidence="9">CGMCC 1.15905</strain>
    </source>
</reference>
<sequence>MAARLTDTEARTAAPRDKLYRLSAGEGLTLAVTPAGAKYWQLRYRYGGKPKTYSIGVYPLVSIAEARAKAAAAKSQLLNGIDPSEHKRQNKLALRLSVARTFGDAAARWVEHNTPRWKPATLEKVRQYLDKDLLPPLGKRPLANITPLELGFVVEKIEARKAFNVAKKTRQWLSAIFDYAIAKGLADANPAEKLGSVATYAPPSENHAHLTLDELPGFLRALDEYQGSPLTKGATWLAIWTANRPGVTRTLRWSELDLDNALWTIPRGRAGMKRGYSHLTPLPRQAVALLKDLHKLSGSYEYVFIGRNDPRQPMSDGAINSALKVMGYGGKQTAHGFRHLVSTALNDQGWEADWIERQLAHGDPDEIRGTYNKAHYLDQRRKMMQAWADYLDKIKAGGEVLPFRKKTGTRR</sequence>
<dbReference type="EMBL" id="BMKC01000001">
    <property type="protein sequence ID" value="GGA70728.1"/>
    <property type="molecule type" value="Genomic_DNA"/>
</dbReference>
<comment type="similarity">
    <text evidence="1">Belongs to the 'phage' integrase family.</text>
</comment>
<dbReference type="SUPFAM" id="SSF56349">
    <property type="entry name" value="DNA breaking-rejoining enzymes"/>
    <property type="match status" value="1"/>
</dbReference>
<evidence type="ECO:0000256" key="2">
    <source>
        <dbReference type="ARBA" id="ARBA00022908"/>
    </source>
</evidence>
<gene>
    <name evidence="8" type="ORF">GCM10011521_06030</name>
</gene>
<dbReference type="RefSeq" id="WP_188661157.1">
    <property type="nucleotide sequence ID" value="NZ_BMKC01000001.1"/>
</dbReference>
<dbReference type="Pfam" id="PF13356">
    <property type="entry name" value="Arm-DNA-bind_3"/>
    <property type="match status" value="1"/>
</dbReference>
<dbReference type="Gene3D" id="1.10.150.130">
    <property type="match status" value="1"/>
</dbReference>
<dbReference type="InterPro" id="IPR002104">
    <property type="entry name" value="Integrase_catalytic"/>
</dbReference>
<dbReference type="InterPro" id="IPR011010">
    <property type="entry name" value="DNA_brk_join_enz"/>
</dbReference>
<protein>
    <submittedName>
        <fullName evidence="8">Integrase</fullName>
    </submittedName>
</protein>
<evidence type="ECO:0000256" key="5">
    <source>
        <dbReference type="PROSITE-ProRule" id="PRU01248"/>
    </source>
</evidence>
<dbReference type="InterPro" id="IPR053876">
    <property type="entry name" value="Phage_int_M"/>
</dbReference>
<dbReference type="PANTHER" id="PTHR30629:SF2">
    <property type="entry name" value="PROPHAGE INTEGRASE INTS-RELATED"/>
    <property type="match status" value="1"/>
</dbReference>
<feature type="domain" description="Tyr recombinase" evidence="6">
    <location>
        <begin position="205"/>
        <end position="384"/>
    </location>
</feature>
<evidence type="ECO:0000256" key="3">
    <source>
        <dbReference type="ARBA" id="ARBA00023125"/>
    </source>
</evidence>
<dbReference type="InterPro" id="IPR038488">
    <property type="entry name" value="Integrase_DNA-bd_sf"/>
</dbReference>
<dbReference type="PANTHER" id="PTHR30629">
    <property type="entry name" value="PROPHAGE INTEGRASE"/>
    <property type="match status" value="1"/>
</dbReference>
<evidence type="ECO:0000259" key="6">
    <source>
        <dbReference type="PROSITE" id="PS51898"/>
    </source>
</evidence>
<accession>A0ABQ1HDK1</accession>
<keyword evidence="4" id="KW-0233">DNA recombination</keyword>
<dbReference type="InterPro" id="IPR010998">
    <property type="entry name" value="Integrase_recombinase_N"/>
</dbReference>
<dbReference type="PROSITE" id="PS51900">
    <property type="entry name" value="CB"/>
    <property type="match status" value="1"/>
</dbReference>
<proteinExistence type="inferred from homology"/>
<dbReference type="Pfam" id="PF22022">
    <property type="entry name" value="Phage_int_M"/>
    <property type="match status" value="1"/>
</dbReference>
<keyword evidence="2" id="KW-0229">DNA integration</keyword>
<dbReference type="InterPro" id="IPR050808">
    <property type="entry name" value="Phage_Integrase"/>
</dbReference>
<dbReference type="InterPro" id="IPR025166">
    <property type="entry name" value="Integrase_DNA_bind_dom"/>
</dbReference>
<dbReference type="Gene3D" id="3.30.160.390">
    <property type="entry name" value="Integrase, DNA-binding domain"/>
    <property type="match status" value="1"/>
</dbReference>
<feature type="domain" description="Core-binding (CB)" evidence="7">
    <location>
        <begin position="100"/>
        <end position="181"/>
    </location>
</feature>
<evidence type="ECO:0000259" key="7">
    <source>
        <dbReference type="PROSITE" id="PS51900"/>
    </source>
</evidence>
<dbReference type="Proteomes" id="UP000623419">
    <property type="component" value="Unassembled WGS sequence"/>
</dbReference>
<keyword evidence="3 5" id="KW-0238">DNA-binding</keyword>
<dbReference type="InterPro" id="IPR044068">
    <property type="entry name" value="CB"/>
</dbReference>
<organism evidence="8 9">
    <name type="scientific">Arenimonas soli</name>
    <dbReference type="NCBI Taxonomy" id="2269504"/>
    <lineage>
        <taxon>Bacteria</taxon>
        <taxon>Pseudomonadati</taxon>
        <taxon>Pseudomonadota</taxon>
        <taxon>Gammaproteobacteria</taxon>
        <taxon>Lysobacterales</taxon>
        <taxon>Lysobacteraceae</taxon>
        <taxon>Arenimonas</taxon>
    </lineage>
</organism>
<comment type="caution">
    <text evidence="8">The sequence shown here is derived from an EMBL/GenBank/DDBJ whole genome shotgun (WGS) entry which is preliminary data.</text>
</comment>
<dbReference type="CDD" id="cd00801">
    <property type="entry name" value="INT_P4_C"/>
    <property type="match status" value="1"/>
</dbReference>
<keyword evidence="9" id="KW-1185">Reference proteome</keyword>
<dbReference type="Gene3D" id="1.10.443.10">
    <property type="entry name" value="Intergrase catalytic core"/>
    <property type="match status" value="1"/>
</dbReference>
<evidence type="ECO:0000313" key="9">
    <source>
        <dbReference type="Proteomes" id="UP000623419"/>
    </source>
</evidence>
<evidence type="ECO:0000256" key="1">
    <source>
        <dbReference type="ARBA" id="ARBA00008857"/>
    </source>
</evidence>
<dbReference type="Pfam" id="PF00589">
    <property type="entry name" value="Phage_integrase"/>
    <property type="match status" value="1"/>
</dbReference>
<dbReference type="InterPro" id="IPR013762">
    <property type="entry name" value="Integrase-like_cat_sf"/>
</dbReference>
<evidence type="ECO:0000313" key="8">
    <source>
        <dbReference type="EMBL" id="GGA70728.1"/>
    </source>
</evidence>
<evidence type="ECO:0000256" key="4">
    <source>
        <dbReference type="ARBA" id="ARBA00023172"/>
    </source>
</evidence>
<name>A0ABQ1HDK1_9GAMM</name>
<dbReference type="PROSITE" id="PS51898">
    <property type="entry name" value="TYR_RECOMBINASE"/>
    <property type="match status" value="1"/>
</dbReference>